<protein>
    <submittedName>
        <fullName evidence="1">Phage tail protein</fullName>
    </submittedName>
</protein>
<dbReference type="OrthoDB" id="3470895at2"/>
<dbReference type="EMBL" id="CP042430">
    <property type="protein sequence ID" value="QEC48459.1"/>
    <property type="molecule type" value="Genomic_DNA"/>
</dbReference>
<evidence type="ECO:0000313" key="2">
    <source>
        <dbReference type="Proteomes" id="UP000321805"/>
    </source>
</evidence>
<gene>
    <name evidence="1" type="ORF">FSW04_13375</name>
</gene>
<dbReference type="PANTHER" id="PTHR38009">
    <property type="entry name" value="CONSERVED HYPOTHETICAL PHAGE TAIL PROTEIN"/>
    <property type="match status" value="1"/>
</dbReference>
<dbReference type="Proteomes" id="UP000321805">
    <property type="component" value="Chromosome"/>
</dbReference>
<name>A0A5B8U5Q9_9ACTN</name>
<organism evidence="1 2">
    <name type="scientific">Baekduia soli</name>
    <dbReference type="NCBI Taxonomy" id="496014"/>
    <lineage>
        <taxon>Bacteria</taxon>
        <taxon>Bacillati</taxon>
        <taxon>Actinomycetota</taxon>
        <taxon>Thermoleophilia</taxon>
        <taxon>Solirubrobacterales</taxon>
        <taxon>Baekduiaceae</taxon>
        <taxon>Baekduia</taxon>
    </lineage>
</organism>
<dbReference type="Pfam" id="PF06841">
    <property type="entry name" value="Phage_T4_gp19"/>
    <property type="match status" value="1"/>
</dbReference>
<accession>A0A5B8U5Q9</accession>
<dbReference type="InterPro" id="IPR010667">
    <property type="entry name" value="Phage_T4_Gp19"/>
</dbReference>
<proteinExistence type="predicted"/>
<dbReference type="InterPro" id="IPR011747">
    <property type="entry name" value="CHP02241"/>
</dbReference>
<dbReference type="AlphaFoldDB" id="A0A5B8U5Q9"/>
<dbReference type="GO" id="GO:0005198">
    <property type="term" value="F:structural molecule activity"/>
    <property type="evidence" value="ECO:0007669"/>
    <property type="project" value="InterPro"/>
</dbReference>
<dbReference type="RefSeq" id="WP_146920014.1">
    <property type="nucleotide sequence ID" value="NZ_CP042430.1"/>
</dbReference>
<keyword evidence="2" id="KW-1185">Reference proteome</keyword>
<evidence type="ECO:0000313" key="1">
    <source>
        <dbReference type="EMBL" id="QEC48459.1"/>
    </source>
</evidence>
<dbReference type="KEGG" id="bsol:FSW04_13375"/>
<sequence length="149" mass="15815">MSDQVVTPGTHFKLDLGGKESGLLFKSASMPTGTLALGDFQTSDGNGGPVQSCGGGTKVQWSDVTLMRGVDKDQELYNWFKDVKEKGVCSDTQLDIKIIALDSQNEPLKTWSLTGAVISSYGMSGVDAESGAILTEQVSIKFTDATLES</sequence>
<dbReference type="PANTHER" id="PTHR38009:SF1">
    <property type="entry name" value="CONSERVED HYPOTHETICAL PHAGE TAIL PROTEIN"/>
    <property type="match status" value="1"/>
</dbReference>
<reference evidence="1 2" key="1">
    <citation type="journal article" date="2018" name="J. Microbiol.">
        <title>Baekduia soli gen. nov., sp. nov., a novel bacterium isolated from the soil of Baekdu Mountain and proposal of a novel family name, Baekduiaceae fam. nov.</title>
        <authorList>
            <person name="An D.S."/>
            <person name="Siddiqi M.Z."/>
            <person name="Kim K.H."/>
            <person name="Yu H.S."/>
            <person name="Im W.T."/>
        </authorList>
    </citation>
    <scope>NUCLEOTIDE SEQUENCE [LARGE SCALE GENOMIC DNA]</scope>
    <source>
        <strain evidence="1 2">BR7-21</strain>
    </source>
</reference>